<dbReference type="AlphaFoldDB" id="A0A9W9SXW2"/>
<keyword evidence="3" id="KW-1185">Reference proteome</keyword>
<dbReference type="Pfam" id="PF11951">
    <property type="entry name" value="Fungal_trans_2"/>
    <property type="match status" value="1"/>
</dbReference>
<accession>A0A9W9SXW2</accession>
<keyword evidence="1" id="KW-0732">Signal</keyword>
<reference evidence="2" key="1">
    <citation type="submission" date="2022-11" db="EMBL/GenBank/DDBJ databases">
        <authorList>
            <person name="Petersen C."/>
        </authorList>
    </citation>
    <scope>NUCLEOTIDE SEQUENCE</scope>
    <source>
        <strain evidence="2">IBT 20477</strain>
    </source>
</reference>
<evidence type="ECO:0000313" key="2">
    <source>
        <dbReference type="EMBL" id="KAJ5202202.1"/>
    </source>
</evidence>
<dbReference type="OrthoDB" id="5429770at2759"/>
<dbReference type="PANTHER" id="PTHR38791:SF1">
    <property type="entry name" value="TRANSCRIPTION FACTOR, PUTATIVE-RELATED"/>
    <property type="match status" value="1"/>
</dbReference>
<gene>
    <name evidence="2" type="ORF">N7449_004281</name>
</gene>
<evidence type="ECO:0000313" key="3">
    <source>
        <dbReference type="Proteomes" id="UP001150942"/>
    </source>
</evidence>
<feature type="signal peptide" evidence="1">
    <location>
        <begin position="1"/>
        <end position="23"/>
    </location>
</feature>
<name>A0A9W9SXW2_9EURO</name>
<comment type="caution">
    <text evidence="2">The sequence shown here is derived from an EMBL/GenBank/DDBJ whole genome shotgun (WGS) entry which is preliminary data.</text>
</comment>
<reference evidence="2" key="2">
    <citation type="journal article" date="2023" name="IMA Fungus">
        <title>Comparative genomic study of the Penicillium genus elucidates a diverse pangenome and 15 lateral gene transfer events.</title>
        <authorList>
            <person name="Petersen C."/>
            <person name="Sorensen T."/>
            <person name="Nielsen M.R."/>
            <person name="Sondergaard T.E."/>
            <person name="Sorensen J.L."/>
            <person name="Fitzpatrick D.A."/>
            <person name="Frisvad J.C."/>
            <person name="Nielsen K.L."/>
        </authorList>
    </citation>
    <scope>NUCLEOTIDE SEQUENCE</scope>
    <source>
        <strain evidence="2">IBT 20477</strain>
    </source>
</reference>
<sequence>MEARCRATFFSLFVSGLSHSCTSLVPLYTQASAIGHLATSVDAASLAFTAMQFESHRIMDLANQRYVVAIQNLNDALRDPKALERDETLQSVLLLDTYEKLTNRQCQTTPSWMSHVQGAVSLVAARGALNFSSPIACELARSVVTATTISCGAAKVPIPESILSLRQSLDTLNMDSKWEFLGILYDIVNLRAQISHARGPVGPDAIERAEDIDQNLASLEGKMSKSWKPEPVLANFNHKPQLLDGQYDIYPCHYATQAWNALRMMRLEMAGVIMKHHQDLGMGASETTDRICRQICDSVPQCIIPGARPDNAEPFSPLQRLQCRTLLAPLYTAAKFSTDRRVQGWICNTIDYMAEKGNMRVAKDIVDMLRTGSDVDCWTVWVMTGCYPMSA</sequence>
<evidence type="ECO:0000256" key="1">
    <source>
        <dbReference type="SAM" id="SignalP"/>
    </source>
</evidence>
<dbReference type="PANTHER" id="PTHR38791">
    <property type="entry name" value="ZN(II)2CYS6 TRANSCRIPTION FACTOR (EUROFUNG)-RELATED-RELATED"/>
    <property type="match status" value="1"/>
</dbReference>
<organism evidence="2 3">
    <name type="scientific">Penicillium cf. viridicatum</name>
    <dbReference type="NCBI Taxonomy" id="2972119"/>
    <lineage>
        <taxon>Eukaryota</taxon>
        <taxon>Fungi</taxon>
        <taxon>Dikarya</taxon>
        <taxon>Ascomycota</taxon>
        <taxon>Pezizomycotina</taxon>
        <taxon>Eurotiomycetes</taxon>
        <taxon>Eurotiomycetidae</taxon>
        <taxon>Eurotiales</taxon>
        <taxon>Aspergillaceae</taxon>
        <taxon>Penicillium</taxon>
    </lineage>
</organism>
<feature type="chain" id="PRO_5040741794" evidence="1">
    <location>
        <begin position="24"/>
        <end position="391"/>
    </location>
</feature>
<dbReference type="InterPro" id="IPR053175">
    <property type="entry name" value="DHMBA_Reg_Transcription_Factor"/>
</dbReference>
<proteinExistence type="predicted"/>
<dbReference type="EMBL" id="JAPQKQ010000003">
    <property type="protein sequence ID" value="KAJ5202202.1"/>
    <property type="molecule type" value="Genomic_DNA"/>
</dbReference>
<protein>
    <submittedName>
        <fullName evidence="2">Uncharacterized protein</fullName>
    </submittedName>
</protein>
<dbReference type="Proteomes" id="UP001150942">
    <property type="component" value="Unassembled WGS sequence"/>
</dbReference>
<dbReference type="InterPro" id="IPR021858">
    <property type="entry name" value="Fun_TF"/>
</dbReference>